<dbReference type="AlphaFoldDB" id="A0AAU8IMJ2"/>
<dbReference type="RefSeq" id="WP_353940749.1">
    <property type="nucleotide sequence ID" value="NZ_CP159534.1"/>
</dbReference>
<accession>A0AAU8IMJ2</accession>
<evidence type="ECO:0008006" key="2">
    <source>
        <dbReference type="Google" id="ProtNLM"/>
    </source>
</evidence>
<evidence type="ECO:0000313" key="1">
    <source>
        <dbReference type="EMBL" id="XCJ69064.1"/>
    </source>
</evidence>
<proteinExistence type="predicted"/>
<gene>
    <name evidence="1" type="ORF">ABII15_03390</name>
</gene>
<organism evidence="1">
    <name type="scientific">Streptomyces tabacisoli</name>
    <dbReference type="NCBI Taxonomy" id="3156398"/>
    <lineage>
        <taxon>Bacteria</taxon>
        <taxon>Bacillati</taxon>
        <taxon>Actinomycetota</taxon>
        <taxon>Actinomycetes</taxon>
        <taxon>Kitasatosporales</taxon>
        <taxon>Streptomycetaceae</taxon>
        <taxon>Streptomyces</taxon>
    </lineage>
</organism>
<name>A0AAU8IMJ2_9ACTN</name>
<sequence>MNPGDDGTEVLDLIADHYDSIREHLTDEQYGTLLTHLRALADSAPDDARAVRRALQRVRLSLVPLPYGHPVREALDSERLVAAPTAPRPVVLRTVDLLARITMTPPAPGTPAIIAGVEQRLLRAPALTATEVRGRYGGTEPPPHLIRLADPERGDRYPEFQFTAEDGTPYQIVLEINGLLCADADPWGAADWWLSANAWLGGKPPAALLGGRGDDELLDAAQVLVEGD</sequence>
<dbReference type="KEGG" id="stac:ABII15_03390"/>
<protein>
    <recommendedName>
        <fullName evidence="2">DUF3168 domain-containing protein</fullName>
    </recommendedName>
</protein>
<reference evidence="1" key="1">
    <citation type="submission" date="2024-06" db="EMBL/GenBank/DDBJ databases">
        <title>Streptomyces sp. strain HUAS MG91 genome sequences.</title>
        <authorList>
            <person name="Mo P."/>
        </authorList>
    </citation>
    <scope>NUCLEOTIDE SEQUENCE</scope>
    <source>
        <strain evidence="1">HUAS MG91</strain>
    </source>
</reference>
<dbReference type="EMBL" id="CP159534">
    <property type="protein sequence ID" value="XCJ69064.1"/>
    <property type="molecule type" value="Genomic_DNA"/>
</dbReference>